<dbReference type="EMBL" id="JAACJO010000001">
    <property type="protein sequence ID" value="KAF5363560.1"/>
    <property type="molecule type" value="Genomic_DNA"/>
</dbReference>
<dbReference type="SUPFAM" id="SSF47240">
    <property type="entry name" value="Ferritin-like"/>
    <property type="match status" value="1"/>
</dbReference>
<accession>A0A8H5LMZ4</accession>
<dbReference type="OrthoDB" id="1001765at2759"/>
<name>A0A8H5LMZ4_9AGAR</name>
<dbReference type="AlphaFoldDB" id="A0A8H5LMZ4"/>
<feature type="compositionally biased region" description="Low complexity" evidence="1">
    <location>
        <begin position="318"/>
        <end position="359"/>
    </location>
</feature>
<gene>
    <name evidence="3" type="ORF">D9756_000950</name>
</gene>
<feature type="region of interest" description="Disordered" evidence="1">
    <location>
        <begin position="312"/>
        <end position="359"/>
    </location>
</feature>
<evidence type="ECO:0000313" key="4">
    <source>
        <dbReference type="Proteomes" id="UP000559027"/>
    </source>
</evidence>
<evidence type="ECO:0008006" key="5">
    <source>
        <dbReference type="Google" id="ProtNLM"/>
    </source>
</evidence>
<protein>
    <recommendedName>
        <fullName evidence="5">Ferritin-like domain-containing protein</fullName>
    </recommendedName>
</protein>
<dbReference type="Proteomes" id="UP000559027">
    <property type="component" value="Unassembled WGS sequence"/>
</dbReference>
<comment type="caution">
    <text evidence="3">The sequence shown here is derived from an EMBL/GenBank/DDBJ whole genome shotgun (WGS) entry which is preliminary data.</text>
</comment>
<feature type="compositionally biased region" description="Polar residues" evidence="1">
    <location>
        <begin position="391"/>
        <end position="417"/>
    </location>
</feature>
<evidence type="ECO:0000256" key="1">
    <source>
        <dbReference type="SAM" id="MobiDB-lite"/>
    </source>
</evidence>
<reference evidence="3 4" key="1">
    <citation type="journal article" date="2020" name="ISME J.">
        <title>Uncovering the hidden diversity of litter-decomposition mechanisms in mushroom-forming fungi.</title>
        <authorList>
            <person name="Floudas D."/>
            <person name="Bentzer J."/>
            <person name="Ahren D."/>
            <person name="Johansson T."/>
            <person name="Persson P."/>
            <person name="Tunlid A."/>
        </authorList>
    </citation>
    <scope>NUCLEOTIDE SEQUENCE [LARGE SCALE GENOMIC DNA]</scope>
    <source>
        <strain evidence="3 4">CBS 146.42</strain>
    </source>
</reference>
<evidence type="ECO:0000256" key="2">
    <source>
        <dbReference type="SAM" id="SignalP"/>
    </source>
</evidence>
<dbReference type="InterPro" id="IPR009078">
    <property type="entry name" value="Ferritin-like_SF"/>
</dbReference>
<feature type="region of interest" description="Disordered" evidence="1">
    <location>
        <begin position="374"/>
        <end position="417"/>
    </location>
</feature>
<feature type="chain" id="PRO_5034485251" description="Ferritin-like domain-containing protein" evidence="2">
    <location>
        <begin position="22"/>
        <end position="429"/>
    </location>
</feature>
<feature type="signal peptide" evidence="2">
    <location>
        <begin position="1"/>
        <end position="21"/>
    </location>
</feature>
<sequence>MMQLSSFVSLALATSPFLVSAAPARIYGKRAAADITVLKFADVLEQLESSFYSQALQKFQESDFTSAGFSSSDIPIQQFKLIQGDEATHSTVLQSALQTFGETPVTSCKFNFDSALTDVATMAATARVVENVGVMAYLGGATLITDPVLLVAAGSILTVEARHQTILNIMSGGGTAIPAAFDMALTPSEVLALAAPFFDGPCDLGVPANPTLAITNTGSVGPGTLLTFSSSALNDTSSQDGMFCQMMIGGAQMSISLPMGQCIVPEGINGPVAIWITSDNQPLLNNVRDRASTQLVAGPTVAFIDTQPQSLSQLTRNGGAVSSGSSGSSGSTDGSTGSSGSSGTDTASASTSTSTATISPDEASSIIASISASATGSASPSGTDSAAAASPTVNNPAANQTPGKANMFTGTSPDGHTNVIGWTNLPSQS</sequence>
<proteinExistence type="predicted"/>
<keyword evidence="2" id="KW-0732">Signal</keyword>
<evidence type="ECO:0000313" key="3">
    <source>
        <dbReference type="EMBL" id="KAF5363560.1"/>
    </source>
</evidence>
<organism evidence="3 4">
    <name type="scientific">Leucocoprinus leucothites</name>
    <dbReference type="NCBI Taxonomy" id="201217"/>
    <lineage>
        <taxon>Eukaryota</taxon>
        <taxon>Fungi</taxon>
        <taxon>Dikarya</taxon>
        <taxon>Basidiomycota</taxon>
        <taxon>Agaricomycotina</taxon>
        <taxon>Agaricomycetes</taxon>
        <taxon>Agaricomycetidae</taxon>
        <taxon>Agaricales</taxon>
        <taxon>Agaricineae</taxon>
        <taxon>Agaricaceae</taxon>
        <taxon>Leucocoprinus</taxon>
    </lineage>
</organism>
<dbReference type="Pfam" id="PF13668">
    <property type="entry name" value="Ferritin_2"/>
    <property type="match status" value="1"/>
</dbReference>
<dbReference type="CDD" id="cd00657">
    <property type="entry name" value="Ferritin_like"/>
    <property type="match status" value="1"/>
</dbReference>
<feature type="compositionally biased region" description="Low complexity" evidence="1">
    <location>
        <begin position="374"/>
        <end position="390"/>
    </location>
</feature>
<keyword evidence="4" id="KW-1185">Reference proteome</keyword>